<sequence length="122" mass="12845">APTLPTAPTIPPLPRATLSSLPAMPTLPEATLPLMTGYHFANITDSATNFAKAHIVTFAKCLNPQPCPPIPMVTLPHSPAIALPIIATTIPVFPFLSPPPSTNHHQSLNATSSSSFFSLEDV</sequence>
<name>A0AA88UEY4_9ASTE</name>
<comment type="caution">
    <text evidence="1">The sequence shown here is derived from an EMBL/GenBank/DDBJ whole genome shotgun (WGS) entry which is preliminary data.</text>
</comment>
<evidence type="ECO:0000313" key="1">
    <source>
        <dbReference type="EMBL" id="KAK2982364.1"/>
    </source>
</evidence>
<reference evidence="1" key="1">
    <citation type="submission" date="2022-12" db="EMBL/GenBank/DDBJ databases">
        <title>Draft genome assemblies for two species of Escallonia (Escalloniales).</title>
        <authorList>
            <person name="Chanderbali A."/>
            <person name="Dervinis C."/>
            <person name="Anghel I."/>
            <person name="Soltis D."/>
            <person name="Soltis P."/>
            <person name="Zapata F."/>
        </authorList>
    </citation>
    <scope>NUCLEOTIDE SEQUENCE</scope>
    <source>
        <strain evidence="1">UCBG92.1500</strain>
        <tissue evidence="1">Leaf</tissue>
    </source>
</reference>
<dbReference type="Proteomes" id="UP001187471">
    <property type="component" value="Unassembled WGS sequence"/>
</dbReference>
<protein>
    <submittedName>
        <fullName evidence="1">Uncharacterized protein</fullName>
    </submittedName>
</protein>
<proteinExistence type="predicted"/>
<feature type="non-terminal residue" evidence="1">
    <location>
        <position position="122"/>
    </location>
</feature>
<dbReference type="EMBL" id="JAVXUO010001432">
    <property type="protein sequence ID" value="KAK2982364.1"/>
    <property type="molecule type" value="Genomic_DNA"/>
</dbReference>
<evidence type="ECO:0000313" key="2">
    <source>
        <dbReference type="Proteomes" id="UP001187471"/>
    </source>
</evidence>
<dbReference type="AlphaFoldDB" id="A0AA88UEY4"/>
<feature type="non-terminal residue" evidence="1">
    <location>
        <position position="1"/>
    </location>
</feature>
<keyword evidence="2" id="KW-1185">Reference proteome</keyword>
<organism evidence="1 2">
    <name type="scientific">Escallonia rubra</name>
    <dbReference type="NCBI Taxonomy" id="112253"/>
    <lineage>
        <taxon>Eukaryota</taxon>
        <taxon>Viridiplantae</taxon>
        <taxon>Streptophyta</taxon>
        <taxon>Embryophyta</taxon>
        <taxon>Tracheophyta</taxon>
        <taxon>Spermatophyta</taxon>
        <taxon>Magnoliopsida</taxon>
        <taxon>eudicotyledons</taxon>
        <taxon>Gunneridae</taxon>
        <taxon>Pentapetalae</taxon>
        <taxon>asterids</taxon>
        <taxon>campanulids</taxon>
        <taxon>Escalloniales</taxon>
        <taxon>Escalloniaceae</taxon>
        <taxon>Escallonia</taxon>
    </lineage>
</organism>
<gene>
    <name evidence="1" type="ORF">RJ640_008958</name>
</gene>
<accession>A0AA88UEY4</accession>